<feature type="signal peptide" evidence="5">
    <location>
        <begin position="1"/>
        <end position="19"/>
    </location>
</feature>
<keyword evidence="8" id="KW-1185">Reference proteome</keyword>
<dbReference type="PANTHER" id="PTHR23235:SF120">
    <property type="entry name" value="KRUPPEL-LIKE FACTOR 15"/>
    <property type="match status" value="1"/>
</dbReference>
<dbReference type="CTD" id="6098441"/>
<proteinExistence type="predicted"/>
<dbReference type="GO" id="GO:0008270">
    <property type="term" value="F:zinc ion binding"/>
    <property type="evidence" value="ECO:0007669"/>
    <property type="project" value="UniProtKB-KW"/>
</dbReference>
<accession>A0A5S6PDT1</accession>
<evidence type="ECO:0000313" key="9">
    <source>
        <dbReference type="WBParaSite" id="Bm17547b.1"/>
    </source>
</evidence>
<evidence type="ECO:0000256" key="4">
    <source>
        <dbReference type="PROSITE-ProRule" id="PRU00042"/>
    </source>
</evidence>
<dbReference type="InterPro" id="IPR013087">
    <property type="entry name" value="Znf_C2H2_type"/>
</dbReference>
<feature type="domain" description="C2H2-type" evidence="6">
    <location>
        <begin position="211"/>
        <end position="240"/>
    </location>
</feature>
<dbReference type="RefSeq" id="XP_042935224.1">
    <property type="nucleotide sequence ID" value="XM_043079290.1"/>
</dbReference>
<keyword evidence="5" id="KW-0732">Signal</keyword>
<dbReference type="PROSITE" id="PS00028">
    <property type="entry name" value="ZINC_FINGER_C2H2_1"/>
    <property type="match status" value="1"/>
</dbReference>
<sequence>MTPIIWLNLLLCIASDNETSHLPNLDSSSGISDGLDILDYNNFEPLSSSEFPSDPSQFIDFAQLSETEDISNEEWKSETNQIVNDPHPGFSDIYDPFGHTNLELSLNSDMDSYRNLWRDANEELKTGDDNVRYASISDDTSNQSAIAEQSNIDNKHFSDNLNILDYRGNAYKGAKTDKKNYTCHYPGCTVTMKNYKEYVTHRKTHGQPFIYECKVPGCGRTFDYDSSFRNHKQTHEPHPQCGYCGQFFTTKNGLNYHKKSCQIKSR</sequence>
<dbReference type="Gene3D" id="3.30.160.60">
    <property type="entry name" value="Classic Zinc Finger"/>
    <property type="match status" value="1"/>
</dbReference>
<evidence type="ECO:0000256" key="2">
    <source>
        <dbReference type="ARBA" id="ARBA00022771"/>
    </source>
</evidence>
<dbReference type="GO" id="GO:0000978">
    <property type="term" value="F:RNA polymerase II cis-regulatory region sequence-specific DNA binding"/>
    <property type="evidence" value="ECO:0007669"/>
    <property type="project" value="TreeGrafter"/>
</dbReference>
<dbReference type="SUPFAM" id="SSF57667">
    <property type="entry name" value="beta-beta-alpha zinc fingers"/>
    <property type="match status" value="1"/>
</dbReference>
<feature type="chain" id="PRO_5020040508" evidence="5">
    <location>
        <begin position="20"/>
        <end position="266"/>
    </location>
</feature>
<gene>
    <name evidence="7 9" type="primary">Bm17547</name>
    <name evidence="7" type="ORF">BM_BM17547</name>
</gene>
<dbReference type="EMBL" id="CAAKNF010000193">
    <property type="protein sequence ID" value="VIO94820.1"/>
    <property type="molecule type" value="Genomic_DNA"/>
</dbReference>
<keyword evidence="1" id="KW-0479">Metal-binding</keyword>
<dbReference type="SMART" id="SM00355">
    <property type="entry name" value="ZnF_C2H2"/>
    <property type="match status" value="3"/>
</dbReference>
<dbReference type="STRING" id="6279.A0A5S6PDT1"/>
<keyword evidence="3" id="KW-0862">Zinc</keyword>
<evidence type="ECO:0000256" key="1">
    <source>
        <dbReference type="ARBA" id="ARBA00022723"/>
    </source>
</evidence>
<dbReference type="OrthoDB" id="2687452at2759"/>
<accession>A0A4E9FJ00</accession>
<dbReference type="WBParaSite" id="Bm17547b.1">
    <property type="protein sequence ID" value="Bm17547b.1"/>
    <property type="gene ID" value="WBGene00268690"/>
</dbReference>
<evidence type="ECO:0000256" key="5">
    <source>
        <dbReference type="SAM" id="SignalP"/>
    </source>
</evidence>
<dbReference type="AlphaFoldDB" id="A0A4E9FJ00"/>
<evidence type="ECO:0000259" key="6">
    <source>
        <dbReference type="PROSITE" id="PS50157"/>
    </source>
</evidence>
<name>A0A4E9FJ00_BRUMA</name>
<dbReference type="PANTHER" id="PTHR23235">
    <property type="entry name" value="KRUEPPEL-LIKE TRANSCRIPTION FACTOR"/>
    <property type="match status" value="1"/>
</dbReference>
<dbReference type="Pfam" id="PF00096">
    <property type="entry name" value="zf-C2H2"/>
    <property type="match status" value="2"/>
</dbReference>
<reference evidence="8" key="1">
    <citation type="journal article" date="2007" name="Science">
        <title>Draft genome of the filarial nematode parasite Brugia malayi.</title>
        <authorList>
            <person name="Ghedin E."/>
            <person name="Wang S."/>
            <person name="Spiro D."/>
            <person name="Caler E."/>
            <person name="Zhao Q."/>
            <person name="Crabtree J."/>
            <person name="Allen J.E."/>
            <person name="Delcher A.L."/>
            <person name="Guiliano D.B."/>
            <person name="Miranda-Saavedra D."/>
            <person name="Angiuoli S.V."/>
            <person name="Creasy T."/>
            <person name="Amedeo P."/>
            <person name="Haas B."/>
            <person name="El-Sayed N.M."/>
            <person name="Wortman J.R."/>
            <person name="Feldblyum T."/>
            <person name="Tallon L."/>
            <person name="Schatz M."/>
            <person name="Shumway M."/>
            <person name="Koo H."/>
            <person name="Salzberg S.L."/>
            <person name="Schobel S."/>
            <person name="Pertea M."/>
            <person name="Pop M."/>
            <person name="White O."/>
            <person name="Barton G.J."/>
            <person name="Carlow C.K."/>
            <person name="Crawford M.J."/>
            <person name="Daub J."/>
            <person name="Dimmic M.W."/>
            <person name="Estes C.F."/>
            <person name="Foster J.M."/>
            <person name="Ganatra M."/>
            <person name="Gregory W.F."/>
            <person name="Johnson N.M."/>
            <person name="Jin J."/>
            <person name="Komuniecki R."/>
            <person name="Korf I."/>
            <person name="Kumar S."/>
            <person name="Laney S."/>
            <person name="Li B.W."/>
            <person name="Li W."/>
            <person name="Lindblom T.H."/>
            <person name="Lustigman S."/>
            <person name="Ma D."/>
            <person name="Maina C.V."/>
            <person name="Martin D.M."/>
            <person name="McCarter J.P."/>
            <person name="McReynolds L."/>
            <person name="Mitreva M."/>
            <person name="Nutman T.B."/>
            <person name="Parkinson J."/>
            <person name="Peregrin-Alvarez J.M."/>
            <person name="Poole C."/>
            <person name="Ren Q."/>
            <person name="Saunders L."/>
            <person name="Sluder A.E."/>
            <person name="Smith K."/>
            <person name="Stanke M."/>
            <person name="Unnasch T.R."/>
            <person name="Ware J."/>
            <person name="Wei A.D."/>
            <person name="Weil G."/>
            <person name="Williams D.J."/>
            <person name="Zhang Y."/>
            <person name="Williams S.A."/>
            <person name="Fraser-Liggett C."/>
            <person name="Slatko B."/>
            <person name="Blaxter M.L."/>
            <person name="Scott A.L."/>
        </authorList>
    </citation>
    <scope>NUCLEOTIDE SEQUENCE</scope>
    <source>
        <strain evidence="8">FR3</strain>
    </source>
</reference>
<organism evidence="7">
    <name type="scientific">Brugia malayi</name>
    <name type="common">Filarial nematode worm</name>
    <dbReference type="NCBI Taxonomy" id="6279"/>
    <lineage>
        <taxon>Eukaryota</taxon>
        <taxon>Metazoa</taxon>
        <taxon>Ecdysozoa</taxon>
        <taxon>Nematoda</taxon>
        <taxon>Chromadorea</taxon>
        <taxon>Rhabditida</taxon>
        <taxon>Spirurina</taxon>
        <taxon>Spiruromorpha</taxon>
        <taxon>Filarioidea</taxon>
        <taxon>Onchocercidae</taxon>
        <taxon>Brugia</taxon>
    </lineage>
</organism>
<dbReference type="InterPro" id="IPR036236">
    <property type="entry name" value="Znf_C2H2_sf"/>
</dbReference>
<dbReference type="GO" id="GO:0000981">
    <property type="term" value="F:DNA-binding transcription factor activity, RNA polymerase II-specific"/>
    <property type="evidence" value="ECO:0007669"/>
    <property type="project" value="TreeGrafter"/>
</dbReference>
<dbReference type="GeneID" id="6098441"/>
<reference evidence="9" key="3">
    <citation type="submission" date="2019-12" db="UniProtKB">
        <authorList>
            <consortium name="WormBaseParasite"/>
        </authorList>
    </citation>
    <scope>IDENTIFICATION</scope>
</reference>
<dbReference type="PROSITE" id="PS50157">
    <property type="entry name" value="ZINC_FINGER_C2H2_2"/>
    <property type="match status" value="1"/>
</dbReference>
<protein>
    <submittedName>
        <fullName evidence="9">C2H2-type domain-containing protein</fullName>
    </submittedName>
</protein>
<evidence type="ECO:0000256" key="3">
    <source>
        <dbReference type="ARBA" id="ARBA00022833"/>
    </source>
</evidence>
<dbReference type="Proteomes" id="UP000006672">
    <property type="component" value="Unassembled WGS sequence"/>
</dbReference>
<evidence type="ECO:0000313" key="7">
    <source>
        <dbReference type="EMBL" id="VIO94820.1"/>
    </source>
</evidence>
<keyword evidence="2 4" id="KW-0863">Zinc-finger</keyword>
<evidence type="ECO:0000313" key="8">
    <source>
        <dbReference type="Proteomes" id="UP000006672"/>
    </source>
</evidence>
<reference evidence="7" key="2">
    <citation type="submission" date="2019-04" db="EMBL/GenBank/DDBJ databases">
        <authorList>
            <person name="Howe K."/>
            <person name="Paulini M."/>
            <person name="Williams G."/>
        </authorList>
    </citation>
    <scope>NUCLEOTIDE SEQUENCE [LARGE SCALE GENOMIC DNA]</scope>
    <source>
        <strain evidence="7">FR3</strain>
    </source>
</reference>